<keyword evidence="1" id="KW-0472">Membrane</keyword>
<comment type="caution">
    <text evidence="2">The sequence shown here is derived from an EMBL/GenBank/DDBJ whole genome shotgun (WGS) entry which is preliminary data.</text>
</comment>
<name>A0A8S1VD00_9CILI</name>
<proteinExistence type="predicted"/>
<evidence type="ECO:0000256" key="1">
    <source>
        <dbReference type="SAM" id="Phobius"/>
    </source>
</evidence>
<gene>
    <name evidence="2" type="ORF">PPENT_87.1.T0600094</name>
</gene>
<sequence length="261" mass="31684">MNSLFLNQIQIIHRLFYLLIIIFGYEYQDILLNVFDHKIPIFDFHPEEIYQKPKNGYLYFLRSSTLNNISFPRLKDNSKKLFKWKKMNLQTLLPKNQPLVSYIVCSTDTNNPHFRMHIVQSYNQHDKFGTLLCHVRQITNSILSTQKLVTPSYQIYEDIRNCKQSLTNCMEKSFEITLEVQQIQLRLSLFDDDYNYLQQKFYTLEQREEIIKLKSNLIKQNEICFNELKECEDVLHRYDSFRIVYIYFLYLFKLYILINLF</sequence>
<accession>A0A8S1VD00</accession>
<dbReference type="Proteomes" id="UP000689195">
    <property type="component" value="Unassembled WGS sequence"/>
</dbReference>
<keyword evidence="1" id="KW-0812">Transmembrane</keyword>
<dbReference type="AlphaFoldDB" id="A0A8S1VD00"/>
<dbReference type="OrthoDB" id="282659at2759"/>
<protein>
    <submittedName>
        <fullName evidence="2">Uncharacterized protein</fullName>
    </submittedName>
</protein>
<feature type="transmembrane region" description="Helical" evidence="1">
    <location>
        <begin position="243"/>
        <end position="260"/>
    </location>
</feature>
<evidence type="ECO:0000313" key="3">
    <source>
        <dbReference type="Proteomes" id="UP000689195"/>
    </source>
</evidence>
<dbReference type="EMBL" id="CAJJDO010000060">
    <property type="protein sequence ID" value="CAD8173859.1"/>
    <property type="molecule type" value="Genomic_DNA"/>
</dbReference>
<organism evidence="2 3">
    <name type="scientific">Paramecium pentaurelia</name>
    <dbReference type="NCBI Taxonomy" id="43138"/>
    <lineage>
        <taxon>Eukaryota</taxon>
        <taxon>Sar</taxon>
        <taxon>Alveolata</taxon>
        <taxon>Ciliophora</taxon>
        <taxon>Intramacronucleata</taxon>
        <taxon>Oligohymenophorea</taxon>
        <taxon>Peniculida</taxon>
        <taxon>Parameciidae</taxon>
        <taxon>Paramecium</taxon>
    </lineage>
</organism>
<keyword evidence="3" id="KW-1185">Reference proteome</keyword>
<evidence type="ECO:0000313" key="2">
    <source>
        <dbReference type="EMBL" id="CAD8173859.1"/>
    </source>
</evidence>
<reference evidence="2" key="1">
    <citation type="submission" date="2021-01" db="EMBL/GenBank/DDBJ databases">
        <authorList>
            <consortium name="Genoscope - CEA"/>
            <person name="William W."/>
        </authorList>
    </citation>
    <scope>NUCLEOTIDE SEQUENCE</scope>
</reference>
<keyword evidence="1" id="KW-1133">Transmembrane helix</keyword>